<dbReference type="RefSeq" id="WP_114790104.1">
    <property type="nucleotide sequence ID" value="NZ_CP139960.1"/>
</dbReference>
<dbReference type="EMBL" id="CP139960">
    <property type="protein sequence ID" value="WQD36469.1"/>
    <property type="molecule type" value="Genomic_DNA"/>
</dbReference>
<keyword evidence="3" id="KW-1185">Reference proteome</keyword>
<feature type="transmembrane region" description="Helical" evidence="1">
    <location>
        <begin position="196"/>
        <end position="216"/>
    </location>
</feature>
<name>A0ABZ0W164_9BACT</name>
<organism evidence="2 3">
    <name type="scientific">Niabella yanshanensis</name>
    <dbReference type="NCBI Taxonomy" id="577386"/>
    <lineage>
        <taxon>Bacteria</taxon>
        <taxon>Pseudomonadati</taxon>
        <taxon>Bacteroidota</taxon>
        <taxon>Chitinophagia</taxon>
        <taxon>Chitinophagales</taxon>
        <taxon>Chitinophagaceae</taxon>
        <taxon>Niabella</taxon>
    </lineage>
</organism>
<keyword evidence="1" id="KW-1133">Transmembrane helix</keyword>
<gene>
    <name evidence="2" type="ORF">U0035_12410</name>
</gene>
<evidence type="ECO:0000256" key="1">
    <source>
        <dbReference type="SAM" id="Phobius"/>
    </source>
</evidence>
<keyword evidence="1" id="KW-0472">Membrane</keyword>
<keyword evidence="1" id="KW-0812">Transmembrane</keyword>
<dbReference type="Proteomes" id="UP001325680">
    <property type="component" value="Chromosome"/>
</dbReference>
<evidence type="ECO:0000313" key="2">
    <source>
        <dbReference type="EMBL" id="WQD36469.1"/>
    </source>
</evidence>
<proteinExistence type="predicted"/>
<reference evidence="2 3" key="1">
    <citation type="submission" date="2023-12" db="EMBL/GenBank/DDBJ databases">
        <title>Genome sequencing and assembly of bacterial species from a model synthetic community.</title>
        <authorList>
            <person name="Hogle S.L."/>
        </authorList>
    </citation>
    <scope>NUCLEOTIDE SEQUENCE [LARGE SCALE GENOMIC DNA]</scope>
    <source>
        <strain evidence="2 3">HAMBI_3031</strain>
    </source>
</reference>
<evidence type="ECO:0000313" key="3">
    <source>
        <dbReference type="Proteomes" id="UP001325680"/>
    </source>
</evidence>
<sequence length="276" mass="29786">MKSLFTLIIALLFYGAIYAQTITVNGACIAGPVTLTLGTDPEVGDGKPYYEGVGTVAGNPDIPIAIAWDSEQNLWLLTLNGGFTLFSSTANTIQPPGTASTVFSWQTEETAPCASPAPLSVTGDVALWVIFGSIDAYIKGNNLHVNWTTEKEVNNGHFEIEASTDGEQFVTIGTLKSKAENGNSDVALSYEWTGKAGISLSVLPYFALVLILLLLVRRKKTILRTTVAISFVAFVQISCNKDKDSITNAENYYIRIAQIDKDGTKTYSKIVRVNGE</sequence>
<accession>A0ABZ0W164</accession>
<protein>
    <submittedName>
        <fullName evidence="2">Uncharacterized protein</fullName>
    </submittedName>
</protein>